<sequence length="485" mass="54586">MLSYAYYRHRADERLPLTSTLDNQAWFVTGTEKAEYIEAFNFQLDGSNDLGDDGASSCRYGSLVGHEVLDWATRSGHYAPPESRDTGNALRGGIRLLFLERLYYQPPSFHIKKDTYLAIEREFSLPENTLLALSNNSGLSTHAFDVDKQTGRLKRLGMIVKASQKFQVGNYGLAFSYDFATGLSTGIVHGTGVTQHGNDYKLWSTHAAAEIFEHIKAGRHFWNHPLCLPTTLLQHHILRTEYFCTIVLSNKFTDMQHQLGTVRAGRLFGQRAQNIALEMPVQQAKGSLREMTVSMSSLMFDTIYFGTVSDWQCSCSKLLLELLTEIESLNRGERRVSLIMGSKIRFLASSAESMKRHNNGMKENGQADMDILYSIISQVDNRLSSKMAAASSRDSAAMKTLAFLTAIFLPGTFVATIFSTDFFDWNNDSGMIVSEMFWVYAALAAPLTIVVAVGWRLWWSWEKKQFDDDINAEIKAITGDFPYAF</sequence>
<proteinExistence type="predicted"/>
<reference evidence="1" key="1">
    <citation type="submission" date="2022-10" db="EMBL/GenBank/DDBJ databases">
        <title>Genome Sequence of Xylaria curta.</title>
        <authorList>
            <person name="Buettner E."/>
        </authorList>
    </citation>
    <scope>NUCLEOTIDE SEQUENCE</scope>
    <source>
        <strain evidence="1">Babe10</strain>
    </source>
</reference>
<keyword evidence="2" id="KW-1185">Reference proteome</keyword>
<accession>A0ACC1N1G1</accession>
<dbReference type="EMBL" id="JAPDGR010003196">
    <property type="protein sequence ID" value="KAJ2972288.1"/>
    <property type="molecule type" value="Genomic_DNA"/>
</dbReference>
<organism evidence="1 2">
    <name type="scientific">Xylaria curta</name>
    <dbReference type="NCBI Taxonomy" id="42375"/>
    <lineage>
        <taxon>Eukaryota</taxon>
        <taxon>Fungi</taxon>
        <taxon>Dikarya</taxon>
        <taxon>Ascomycota</taxon>
        <taxon>Pezizomycotina</taxon>
        <taxon>Sordariomycetes</taxon>
        <taxon>Xylariomycetidae</taxon>
        <taxon>Xylariales</taxon>
        <taxon>Xylariaceae</taxon>
        <taxon>Xylaria</taxon>
    </lineage>
</organism>
<gene>
    <name evidence="1" type="ORF">NUW58_g9216</name>
</gene>
<evidence type="ECO:0000313" key="2">
    <source>
        <dbReference type="Proteomes" id="UP001143856"/>
    </source>
</evidence>
<dbReference type="Proteomes" id="UP001143856">
    <property type="component" value="Unassembled WGS sequence"/>
</dbReference>
<evidence type="ECO:0000313" key="1">
    <source>
        <dbReference type="EMBL" id="KAJ2972288.1"/>
    </source>
</evidence>
<name>A0ACC1N1G1_9PEZI</name>
<comment type="caution">
    <text evidence="1">The sequence shown here is derived from an EMBL/GenBank/DDBJ whole genome shotgun (WGS) entry which is preliminary data.</text>
</comment>
<protein>
    <submittedName>
        <fullName evidence="1">Uncharacterized protein</fullName>
    </submittedName>
</protein>